<evidence type="ECO:0000256" key="3">
    <source>
        <dbReference type="ARBA" id="ARBA00006483"/>
    </source>
</evidence>
<reference evidence="8" key="2">
    <citation type="submission" date="2022-01" db="EMBL/GenBank/DDBJ databases">
        <authorList>
            <person name="Yamashiro T."/>
            <person name="Shiraishi A."/>
            <person name="Satake H."/>
            <person name="Nakayama K."/>
        </authorList>
    </citation>
    <scope>NUCLEOTIDE SEQUENCE</scope>
</reference>
<gene>
    <name evidence="8" type="ORF">Tco_0802586</name>
</gene>
<feature type="transmembrane region" description="Helical" evidence="7">
    <location>
        <begin position="118"/>
        <end position="136"/>
    </location>
</feature>
<evidence type="ECO:0000313" key="8">
    <source>
        <dbReference type="EMBL" id="GJS95618.1"/>
    </source>
</evidence>
<evidence type="ECO:0000256" key="5">
    <source>
        <dbReference type="ARBA" id="ARBA00022989"/>
    </source>
</evidence>
<dbReference type="PANTHER" id="PTHR19317:SF2">
    <property type="entry name" value="PRA1 FAMILY PROTEIN F2"/>
    <property type="match status" value="1"/>
</dbReference>
<comment type="similarity">
    <text evidence="3 7">Belongs to the PRA1 family.</text>
</comment>
<comment type="subcellular location">
    <subcellularLocation>
        <location evidence="2 7">Membrane</location>
        <topology evidence="2 7">Multi-pass membrane protein</topology>
    </subcellularLocation>
</comment>
<dbReference type="InterPro" id="IPR004895">
    <property type="entry name" value="Prenylated_rab_accept_PRA1"/>
</dbReference>
<keyword evidence="4 7" id="KW-0812">Transmembrane</keyword>
<keyword evidence="5 7" id="KW-1133">Transmembrane helix</keyword>
<organism evidence="8 9">
    <name type="scientific">Tanacetum coccineum</name>
    <dbReference type="NCBI Taxonomy" id="301880"/>
    <lineage>
        <taxon>Eukaryota</taxon>
        <taxon>Viridiplantae</taxon>
        <taxon>Streptophyta</taxon>
        <taxon>Embryophyta</taxon>
        <taxon>Tracheophyta</taxon>
        <taxon>Spermatophyta</taxon>
        <taxon>Magnoliopsida</taxon>
        <taxon>eudicotyledons</taxon>
        <taxon>Gunneridae</taxon>
        <taxon>Pentapetalae</taxon>
        <taxon>asterids</taxon>
        <taxon>campanulids</taxon>
        <taxon>Asterales</taxon>
        <taxon>Asteraceae</taxon>
        <taxon>Asteroideae</taxon>
        <taxon>Anthemideae</taxon>
        <taxon>Anthemidinae</taxon>
        <taxon>Tanacetum</taxon>
    </lineage>
</organism>
<evidence type="ECO:0000256" key="2">
    <source>
        <dbReference type="ARBA" id="ARBA00004141"/>
    </source>
</evidence>
<comment type="function">
    <text evidence="1 7">May be involved in both secretory and endocytic intracellular trafficking in the endosomal/prevacuolar compartments.</text>
</comment>
<keyword evidence="6 7" id="KW-0472">Membrane</keyword>
<name>A0ABQ5A3H1_9ASTR</name>
<protein>
    <recommendedName>
        <fullName evidence="7">PRA1 family protein</fullName>
    </recommendedName>
</protein>
<dbReference type="Proteomes" id="UP001151760">
    <property type="component" value="Unassembled WGS sequence"/>
</dbReference>
<comment type="caution">
    <text evidence="8">The sequence shown here is derived from an EMBL/GenBank/DDBJ whole genome shotgun (WGS) entry which is preliminary data.</text>
</comment>
<feature type="transmembrane region" description="Helical" evidence="7">
    <location>
        <begin position="66"/>
        <end position="84"/>
    </location>
</feature>
<evidence type="ECO:0000313" key="9">
    <source>
        <dbReference type="Proteomes" id="UP001151760"/>
    </source>
</evidence>
<accession>A0ABQ5A3H1</accession>
<proteinExistence type="inferred from homology"/>
<reference evidence="8" key="1">
    <citation type="journal article" date="2022" name="Int. J. Mol. Sci.">
        <title>Draft Genome of Tanacetum Coccineum: Genomic Comparison of Closely Related Tanacetum-Family Plants.</title>
        <authorList>
            <person name="Yamashiro T."/>
            <person name="Shiraishi A."/>
            <person name="Nakayama K."/>
            <person name="Satake H."/>
        </authorList>
    </citation>
    <scope>NUCLEOTIDE SEQUENCE</scope>
</reference>
<keyword evidence="7" id="KW-0813">Transport</keyword>
<keyword evidence="9" id="KW-1185">Reference proteome</keyword>
<dbReference type="Pfam" id="PF03208">
    <property type="entry name" value="PRA1"/>
    <property type="match status" value="1"/>
</dbReference>
<evidence type="ECO:0000256" key="6">
    <source>
        <dbReference type="ARBA" id="ARBA00023136"/>
    </source>
</evidence>
<evidence type="ECO:0000256" key="7">
    <source>
        <dbReference type="RuleBase" id="RU363107"/>
    </source>
</evidence>
<sequence>MTSYGTIPTSTEGKPSKVEYLSRATERMQTHLGAIKPWKEMLNVHSLNFPHGFSDAFSRVKTNMGYFRMNYAIVMLSVLFLSLIWHPVSLIVFVVLMAAWLFLYFLRDEPLVVFRYTIDDRVVLAVLGVLTIGLLLLTGATINILVSVLVGFVVVLVHAVVRKTDDLCLDEDGVETGGLLSASSA</sequence>
<dbReference type="PANTHER" id="PTHR19317">
    <property type="entry name" value="PRENYLATED RAB ACCEPTOR 1-RELATED"/>
    <property type="match status" value="1"/>
</dbReference>
<evidence type="ECO:0000256" key="1">
    <source>
        <dbReference type="ARBA" id="ARBA00002501"/>
    </source>
</evidence>
<evidence type="ECO:0000256" key="4">
    <source>
        <dbReference type="ARBA" id="ARBA00022692"/>
    </source>
</evidence>
<dbReference type="EMBL" id="BQNB010011823">
    <property type="protein sequence ID" value="GJS95618.1"/>
    <property type="molecule type" value="Genomic_DNA"/>
</dbReference>